<organism evidence="2 3">
    <name type="scientific">Medicago truncatula</name>
    <name type="common">Barrel medic</name>
    <name type="synonym">Medicago tribuloides</name>
    <dbReference type="NCBI Taxonomy" id="3880"/>
    <lineage>
        <taxon>Eukaryota</taxon>
        <taxon>Viridiplantae</taxon>
        <taxon>Streptophyta</taxon>
        <taxon>Embryophyta</taxon>
        <taxon>Tracheophyta</taxon>
        <taxon>Spermatophyta</taxon>
        <taxon>Magnoliopsida</taxon>
        <taxon>eudicotyledons</taxon>
        <taxon>Gunneridae</taxon>
        <taxon>Pentapetalae</taxon>
        <taxon>rosids</taxon>
        <taxon>fabids</taxon>
        <taxon>Fabales</taxon>
        <taxon>Fabaceae</taxon>
        <taxon>Papilionoideae</taxon>
        <taxon>50 kb inversion clade</taxon>
        <taxon>NPAAA clade</taxon>
        <taxon>Hologalegina</taxon>
        <taxon>IRL clade</taxon>
        <taxon>Trifolieae</taxon>
        <taxon>Medicago</taxon>
    </lineage>
</organism>
<dbReference type="EMBL" id="PSQE01000001">
    <property type="protein sequence ID" value="RHN77767.1"/>
    <property type="molecule type" value="Genomic_DNA"/>
</dbReference>
<keyword evidence="1" id="KW-0472">Membrane</keyword>
<proteinExistence type="predicted"/>
<evidence type="ECO:0000256" key="1">
    <source>
        <dbReference type="SAM" id="Phobius"/>
    </source>
</evidence>
<accession>A0A396JSX7</accession>
<reference evidence="3" key="1">
    <citation type="journal article" date="2018" name="Nat. Plants">
        <title>Whole-genome landscape of Medicago truncatula symbiotic genes.</title>
        <authorList>
            <person name="Pecrix Y."/>
            <person name="Staton S.E."/>
            <person name="Sallet E."/>
            <person name="Lelandais-Briere C."/>
            <person name="Moreau S."/>
            <person name="Carrere S."/>
            <person name="Blein T."/>
            <person name="Jardinaud M.F."/>
            <person name="Latrasse D."/>
            <person name="Zouine M."/>
            <person name="Zahm M."/>
            <person name="Kreplak J."/>
            <person name="Mayjonade B."/>
            <person name="Satge C."/>
            <person name="Perez M."/>
            <person name="Cauet S."/>
            <person name="Marande W."/>
            <person name="Chantry-Darmon C."/>
            <person name="Lopez-Roques C."/>
            <person name="Bouchez O."/>
            <person name="Berard A."/>
            <person name="Debelle F."/>
            <person name="Munos S."/>
            <person name="Bendahmane A."/>
            <person name="Berges H."/>
            <person name="Niebel A."/>
            <person name="Buitink J."/>
            <person name="Frugier F."/>
            <person name="Benhamed M."/>
            <person name="Crespi M."/>
            <person name="Gouzy J."/>
            <person name="Gamas P."/>
        </authorList>
    </citation>
    <scope>NUCLEOTIDE SEQUENCE [LARGE SCALE GENOMIC DNA]</scope>
    <source>
        <strain evidence="3">cv. Jemalong A17</strain>
    </source>
</reference>
<evidence type="ECO:0000313" key="3">
    <source>
        <dbReference type="Proteomes" id="UP000265566"/>
    </source>
</evidence>
<protein>
    <recommendedName>
        <fullName evidence="4">Transmembrane protein</fullName>
    </recommendedName>
</protein>
<dbReference type="AlphaFoldDB" id="A0A396JSX7"/>
<evidence type="ECO:0008006" key="4">
    <source>
        <dbReference type="Google" id="ProtNLM"/>
    </source>
</evidence>
<dbReference type="Gramene" id="rna1255">
    <property type="protein sequence ID" value="RHN77767.1"/>
    <property type="gene ID" value="gene1255"/>
</dbReference>
<gene>
    <name evidence="2" type="ORF">MtrunA17_Chr1g0158281</name>
</gene>
<name>A0A396JSX7_MEDTR</name>
<comment type="caution">
    <text evidence="2">The sequence shown here is derived from an EMBL/GenBank/DDBJ whole genome shotgun (WGS) entry which is preliminary data.</text>
</comment>
<keyword evidence="1" id="KW-1133">Transmembrane helix</keyword>
<feature type="transmembrane region" description="Helical" evidence="1">
    <location>
        <begin position="12"/>
        <end position="32"/>
    </location>
</feature>
<sequence length="59" mass="7057">MSSWRFVEAHTAWTFWNFWIKYDDVVVYGVSFKMMKERKKMKKEGINGVSGGFGEDEWV</sequence>
<evidence type="ECO:0000313" key="2">
    <source>
        <dbReference type="EMBL" id="RHN77767.1"/>
    </source>
</evidence>
<keyword evidence="1" id="KW-0812">Transmembrane</keyword>
<dbReference type="Proteomes" id="UP000265566">
    <property type="component" value="Chromosome 1"/>
</dbReference>